<dbReference type="Proteomes" id="UP000185003">
    <property type="component" value="Unassembled WGS sequence"/>
</dbReference>
<evidence type="ECO:0000313" key="2">
    <source>
        <dbReference type="EMBL" id="SIO14535.1"/>
    </source>
</evidence>
<sequence>MKMITLWCMLLFGSSSLPEKYVVEIIRYKVPADQQKDFEAAYAEGGKSLKASPYCLHYEVIHGIEEPEKYIVRIHWTSKEDHEKLFRQSAAFRSFFKEVRPFFDNIEEMKHYDQTSISWTK</sequence>
<evidence type="ECO:0000259" key="1">
    <source>
        <dbReference type="PROSITE" id="PS51725"/>
    </source>
</evidence>
<name>A0A1N6H4A1_9BACT</name>
<keyword evidence="3" id="KW-1185">Reference proteome</keyword>
<feature type="domain" description="ABM" evidence="1">
    <location>
        <begin position="22"/>
        <end position="112"/>
    </location>
</feature>
<accession>A0A1N6H4A1</accession>
<dbReference type="PROSITE" id="PS51725">
    <property type="entry name" value="ABM"/>
    <property type="match status" value="1"/>
</dbReference>
<reference evidence="2 3" key="1">
    <citation type="submission" date="2016-11" db="EMBL/GenBank/DDBJ databases">
        <authorList>
            <person name="Jaros S."/>
            <person name="Januszkiewicz K."/>
            <person name="Wedrychowicz H."/>
        </authorList>
    </citation>
    <scope>NUCLEOTIDE SEQUENCE [LARGE SCALE GENOMIC DNA]</scope>
    <source>
        <strain evidence="2 3">DSM 24787</strain>
    </source>
</reference>
<dbReference type="GO" id="GO:0004497">
    <property type="term" value="F:monooxygenase activity"/>
    <property type="evidence" value="ECO:0007669"/>
    <property type="project" value="UniProtKB-KW"/>
</dbReference>
<dbReference type="RefSeq" id="WP_200798265.1">
    <property type="nucleotide sequence ID" value="NZ_FSRA01000001.1"/>
</dbReference>
<dbReference type="AlphaFoldDB" id="A0A1N6H4A1"/>
<protein>
    <submittedName>
        <fullName evidence="2">Heme-degrading monooxygenase HmoA</fullName>
    </submittedName>
</protein>
<dbReference type="Gene3D" id="3.30.70.100">
    <property type="match status" value="1"/>
</dbReference>
<proteinExistence type="predicted"/>
<dbReference type="InterPro" id="IPR011008">
    <property type="entry name" value="Dimeric_a/b-barrel"/>
</dbReference>
<dbReference type="SUPFAM" id="SSF54909">
    <property type="entry name" value="Dimeric alpha+beta barrel"/>
    <property type="match status" value="1"/>
</dbReference>
<dbReference type="STRING" id="536979.SAMN04488055_3164"/>
<keyword evidence="2" id="KW-0560">Oxidoreductase</keyword>
<dbReference type="Pfam" id="PF03992">
    <property type="entry name" value="ABM"/>
    <property type="match status" value="1"/>
</dbReference>
<dbReference type="InterPro" id="IPR007138">
    <property type="entry name" value="ABM_dom"/>
</dbReference>
<gene>
    <name evidence="2" type="ORF">SAMN04488055_3164</name>
</gene>
<evidence type="ECO:0000313" key="3">
    <source>
        <dbReference type="Proteomes" id="UP000185003"/>
    </source>
</evidence>
<dbReference type="EMBL" id="FSRA01000001">
    <property type="protein sequence ID" value="SIO14535.1"/>
    <property type="molecule type" value="Genomic_DNA"/>
</dbReference>
<organism evidence="2 3">
    <name type="scientific">Chitinophaga niabensis</name>
    <dbReference type="NCBI Taxonomy" id="536979"/>
    <lineage>
        <taxon>Bacteria</taxon>
        <taxon>Pseudomonadati</taxon>
        <taxon>Bacteroidota</taxon>
        <taxon>Chitinophagia</taxon>
        <taxon>Chitinophagales</taxon>
        <taxon>Chitinophagaceae</taxon>
        <taxon>Chitinophaga</taxon>
    </lineage>
</organism>
<keyword evidence="2" id="KW-0503">Monooxygenase</keyword>